<protein>
    <recommendedName>
        <fullName evidence="4">DUF3558 domain-containing protein</fullName>
    </recommendedName>
</protein>
<keyword evidence="3" id="KW-1185">Reference proteome</keyword>
<dbReference type="Proteomes" id="UP001183390">
    <property type="component" value="Unassembled WGS sequence"/>
</dbReference>
<feature type="transmembrane region" description="Helical" evidence="1">
    <location>
        <begin position="21"/>
        <end position="45"/>
    </location>
</feature>
<proteinExistence type="predicted"/>
<dbReference type="EMBL" id="JAVREP010000016">
    <property type="protein sequence ID" value="MDT0330853.1"/>
    <property type="molecule type" value="Genomic_DNA"/>
</dbReference>
<evidence type="ECO:0000313" key="3">
    <source>
        <dbReference type="Proteomes" id="UP001183390"/>
    </source>
</evidence>
<evidence type="ECO:0000256" key="1">
    <source>
        <dbReference type="SAM" id="Phobius"/>
    </source>
</evidence>
<comment type="caution">
    <text evidence="2">The sequence shown here is derived from an EMBL/GenBank/DDBJ whole genome shotgun (WGS) entry which is preliminary data.</text>
</comment>
<dbReference type="RefSeq" id="WP_311513439.1">
    <property type="nucleotide sequence ID" value="NZ_JAVREP010000016.1"/>
</dbReference>
<accession>A0ABU2ME49</accession>
<keyword evidence="1" id="KW-0472">Membrane</keyword>
<gene>
    <name evidence="2" type="ORF">RM479_20735</name>
</gene>
<evidence type="ECO:0008006" key="4">
    <source>
        <dbReference type="Google" id="ProtNLM"/>
    </source>
</evidence>
<evidence type="ECO:0000313" key="2">
    <source>
        <dbReference type="EMBL" id="MDT0330853.1"/>
    </source>
</evidence>
<keyword evidence="1" id="KW-1133">Transmembrane helix</keyword>
<organism evidence="2 3">
    <name type="scientific">Nocardiopsis lambiniae</name>
    <dbReference type="NCBI Taxonomy" id="3075539"/>
    <lineage>
        <taxon>Bacteria</taxon>
        <taxon>Bacillati</taxon>
        <taxon>Actinomycetota</taxon>
        <taxon>Actinomycetes</taxon>
        <taxon>Streptosporangiales</taxon>
        <taxon>Nocardiopsidaceae</taxon>
        <taxon>Nocardiopsis</taxon>
    </lineage>
</organism>
<keyword evidence="1" id="KW-0812">Transmembrane</keyword>
<sequence>MNPHHPTPETVPAGQPHSRGCAAVGVILAAVLLLGAAGGAAWYVLTREDPETGAYDAAPGCEVGETEALDARVPDHEPTLEEPLGTAVDVFGRGWQCRWATPGGDGDSVPATATLVLVAAPNPGGVPTARDNFDSTTSRHAVTPVEDLGEESVAWIAEDGYTTACVATRVSNLYVETCHSTAAGYDAREPADEERVIAGAEEIARATVAALPDEVVEAGD</sequence>
<name>A0ABU2ME49_9ACTN</name>
<reference evidence="3" key="1">
    <citation type="submission" date="2023-07" db="EMBL/GenBank/DDBJ databases">
        <title>30 novel species of actinomycetes from the DSMZ collection.</title>
        <authorList>
            <person name="Nouioui I."/>
        </authorList>
    </citation>
    <scope>NUCLEOTIDE SEQUENCE [LARGE SCALE GENOMIC DNA]</scope>
    <source>
        <strain evidence="3">DSM 44743</strain>
    </source>
</reference>